<proteinExistence type="predicted"/>
<protein>
    <recommendedName>
        <fullName evidence="4">Transposase</fullName>
    </recommendedName>
</protein>
<reference evidence="3" key="1">
    <citation type="journal article" date="2019" name="Int. J. Syst. Evol. Microbiol.">
        <title>The Global Catalogue of Microorganisms (GCM) 10K type strain sequencing project: providing services to taxonomists for standard genome sequencing and annotation.</title>
        <authorList>
            <consortium name="The Broad Institute Genomics Platform"/>
            <consortium name="The Broad Institute Genome Sequencing Center for Infectious Disease"/>
            <person name="Wu L."/>
            <person name="Ma J."/>
        </authorList>
    </citation>
    <scope>NUCLEOTIDE SEQUENCE [LARGE SCALE GENOMIC DNA]</scope>
    <source>
        <strain evidence="3">JCM 32226</strain>
    </source>
</reference>
<feature type="compositionally biased region" description="Basic and acidic residues" evidence="1">
    <location>
        <begin position="25"/>
        <end position="41"/>
    </location>
</feature>
<dbReference type="EMBL" id="BAABFC010000010">
    <property type="protein sequence ID" value="GAA4498236.1"/>
    <property type="molecule type" value="Genomic_DNA"/>
</dbReference>
<name>A0ABP8Q923_9GAMM</name>
<gene>
    <name evidence="2" type="ORF">GCM10023095_16300</name>
</gene>
<organism evidence="2 3">
    <name type="scientific">Pseudaeromonas paramecii</name>
    <dbReference type="NCBI Taxonomy" id="2138166"/>
    <lineage>
        <taxon>Bacteria</taxon>
        <taxon>Pseudomonadati</taxon>
        <taxon>Pseudomonadota</taxon>
        <taxon>Gammaproteobacteria</taxon>
        <taxon>Aeromonadales</taxon>
        <taxon>Aeromonadaceae</taxon>
        <taxon>Pseudaeromonas</taxon>
    </lineage>
</organism>
<comment type="caution">
    <text evidence="2">The sequence shown here is derived from an EMBL/GenBank/DDBJ whole genome shotgun (WGS) entry which is preliminary data.</text>
</comment>
<keyword evidence="3" id="KW-1185">Reference proteome</keyword>
<accession>A0ABP8Q923</accession>
<evidence type="ECO:0000313" key="2">
    <source>
        <dbReference type="EMBL" id="GAA4498236.1"/>
    </source>
</evidence>
<evidence type="ECO:0008006" key="4">
    <source>
        <dbReference type="Google" id="ProtNLM"/>
    </source>
</evidence>
<sequence>MSLAEEGVQVGREAGMPSELSPCWEHVDNDRKAGTLDEGTRRASGQGLLGIAKQ</sequence>
<dbReference type="Proteomes" id="UP001501321">
    <property type="component" value="Unassembled WGS sequence"/>
</dbReference>
<feature type="region of interest" description="Disordered" evidence="1">
    <location>
        <begin position="1"/>
        <end position="54"/>
    </location>
</feature>
<evidence type="ECO:0000256" key="1">
    <source>
        <dbReference type="SAM" id="MobiDB-lite"/>
    </source>
</evidence>
<evidence type="ECO:0000313" key="3">
    <source>
        <dbReference type="Proteomes" id="UP001501321"/>
    </source>
</evidence>